<dbReference type="InterPro" id="IPR051065">
    <property type="entry name" value="Ras-related_GTPase"/>
</dbReference>
<dbReference type="InterPro" id="IPR001806">
    <property type="entry name" value="Small_GTPase"/>
</dbReference>
<comment type="similarity">
    <text evidence="1">Belongs to the small GTPase superfamily. Ras family.</text>
</comment>
<evidence type="ECO:0000256" key="1">
    <source>
        <dbReference type="ARBA" id="ARBA00008344"/>
    </source>
</evidence>
<dbReference type="InterPro" id="IPR027417">
    <property type="entry name" value="P-loop_NTPase"/>
</dbReference>
<feature type="region of interest" description="Disordered" evidence="5">
    <location>
        <begin position="198"/>
        <end position="218"/>
    </location>
</feature>
<dbReference type="GO" id="GO:0005525">
    <property type="term" value="F:GTP binding"/>
    <property type="evidence" value="ECO:0007669"/>
    <property type="project" value="InterPro"/>
</dbReference>
<dbReference type="SMART" id="SM00173">
    <property type="entry name" value="RAS"/>
    <property type="match status" value="1"/>
</dbReference>
<dbReference type="PANTHER" id="PTHR45704">
    <property type="entry name" value="RAS-LIKE FAMILY MEMBER 11"/>
    <property type="match status" value="1"/>
</dbReference>
<evidence type="ECO:0000256" key="4">
    <source>
        <dbReference type="ARBA" id="ARBA00048098"/>
    </source>
</evidence>
<comment type="catalytic activity">
    <reaction evidence="4">
        <text>GTP + H2O = GDP + phosphate + H(+)</text>
        <dbReference type="Rhea" id="RHEA:19669"/>
        <dbReference type="ChEBI" id="CHEBI:15377"/>
        <dbReference type="ChEBI" id="CHEBI:15378"/>
        <dbReference type="ChEBI" id="CHEBI:37565"/>
        <dbReference type="ChEBI" id="CHEBI:43474"/>
        <dbReference type="ChEBI" id="CHEBI:58189"/>
        <dbReference type="EC" id="3.6.5.2"/>
    </reaction>
</comment>
<evidence type="ECO:0000313" key="7">
    <source>
        <dbReference type="Proteomes" id="UP000722485"/>
    </source>
</evidence>
<organism evidence="6 7">
    <name type="scientific">Cylindrodendrum hubeiense</name>
    <dbReference type="NCBI Taxonomy" id="595255"/>
    <lineage>
        <taxon>Eukaryota</taxon>
        <taxon>Fungi</taxon>
        <taxon>Dikarya</taxon>
        <taxon>Ascomycota</taxon>
        <taxon>Pezizomycotina</taxon>
        <taxon>Sordariomycetes</taxon>
        <taxon>Hypocreomycetidae</taxon>
        <taxon>Hypocreales</taxon>
        <taxon>Nectriaceae</taxon>
        <taxon>Cylindrodendrum</taxon>
    </lineage>
</organism>
<dbReference type="Gene3D" id="3.40.50.300">
    <property type="entry name" value="P-loop containing nucleotide triphosphate hydrolases"/>
    <property type="match status" value="1"/>
</dbReference>
<gene>
    <name evidence="6" type="ORF">G7Z17_g2122</name>
</gene>
<sequence>MTHTSMTAEQNAAVREYLIEKKLSTVKMTVLGRFLSGRRKLLQRLTLGLPLELYDPSENGEHRMIVHVKTHPVILDFSMRLGNEWPVQDPWHHQIVQQGEGFLLVYDVTDRASFELLHGIHSELFGPTEEGKPLWVLATKTDQPQQKWVVSNQEGEEFSKSIGATFRSVSAHTGEGLGKVDAADMASWVILSKIPKPVETEGSSKAPGANTAQTRRFSLHSLRNKVNRLLHKETK</sequence>
<evidence type="ECO:0000313" key="6">
    <source>
        <dbReference type="EMBL" id="KAF7555499.1"/>
    </source>
</evidence>
<keyword evidence="3" id="KW-0378">Hydrolase</keyword>
<name>A0A9P5HJH3_9HYPO</name>
<dbReference type="GO" id="GO:0003925">
    <property type="term" value="F:G protein activity"/>
    <property type="evidence" value="ECO:0007669"/>
    <property type="project" value="UniProtKB-EC"/>
</dbReference>
<comment type="caution">
    <text evidence="6">The sequence shown here is derived from an EMBL/GenBank/DDBJ whole genome shotgun (WGS) entry which is preliminary data.</text>
</comment>
<dbReference type="EMBL" id="JAANBB010000020">
    <property type="protein sequence ID" value="KAF7555499.1"/>
    <property type="molecule type" value="Genomic_DNA"/>
</dbReference>
<dbReference type="EC" id="3.6.5.2" evidence="2"/>
<proteinExistence type="inferred from homology"/>
<protein>
    <recommendedName>
        <fullName evidence="2">small monomeric GTPase</fullName>
        <ecNumber evidence="2">3.6.5.2</ecNumber>
    </recommendedName>
</protein>
<dbReference type="Proteomes" id="UP000722485">
    <property type="component" value="Unassembled WGS sequence"/>
</dbReference>
<reference evidence="6" key="1">
    <citation type="submission" date="2020-03" db="EMBL/GenBank/DDBJ databases">
        <title>Draft Genome Sequence of Cylindrodendrum hubeiense.</title>
        <authorList>
            <person name="Buettner E."/>
            <person name="Kellner H."/>
        </authorList>
    </citation>
    <scope>NUCLEOTIDE SEQUENCE</scope>
    <source>
        <strain evidence="6">IHI 201604</strain>
    </source>
</reference>
<dbReference type="PROSITE" id="PS51421">
    <property type="entry name" value="RAS"/>
    <property type="match status" value="1"/>
</dbReference>
<dbReference type="AlphaFoldDB" id="A0A9P5HJH3"/>
<evidence type="ECO:0000256" key="2">
    <source>
        <dbReference type="ARBA" id="ARBA00011984"/>
    </source>
</evidence>
<dbReference type="OrthoDB" id="265044at2759"/>
<evidence type="ECO:0000256" key="3">
    <source>
        <dbReference type="ARBA" id="ARBA00022801"/>
    </source>
</evidence>
<dbReference type="PROSITE" id="PS51419">
    <property type="entry name" value="RAB"/>
    <property type="match status" value="1"/>
</dbReference>
<evidence type="ECO:0000256" key="5">
    <source>
        <dbReference type="SAM" id="MobiDB-lite"/>
    </source>
</evidence>
<dbReference type="SUPFAM" id="SSF52540">
    <property type="entry name" value="P-loop containing nucleoside triphosphate hydrolases"/>
    <property type="match status" value="1"/>
</dbReference>
<dbReference type="Pfam" id="PF00071">
    <property type="entry name" value="Ras"/>
    <property type="match status" value="1"/>
</dbReference>
<keyword evidence="7" id="KW-1185">Reference proteome</keyword>
<accession>A0A9P5HJH3</accession>